<dbReference type="FunFam" id="3.30.160.60:FF:000446">
    <property type="entry name" value="Zinc finger protein"/>
    <property type="match status" value="1"/>
</dbReference>
<dbReference type="OMA" id="FDCEMCE"/>
<reference evidence="10 11" key="1">
    <citation type="journal article" date="2008" name="Nature">
        <title>The genome of the model beetle and pest Tribolium castaneum.</title>
        <authorList>
            <consortium name="Tribolium Genome Sequencing Consortium"/>
            <person name="Richards S."/>
            <person name="Gibbs R.A."/>
            <person name="Weinstock G.M."/>
            <person name="Brown S.J."/>
            <person name="Denell R."/>
            <person name="Beeman R.W."/>
            <person name="Gibbs R."/>
            <person name="Beeman R.W."/>
            <person name="Brown S.J."/>
            <person name="Bucher G."/>
            <person name="Friedrich M."/>
            <person name="Grimmelikhuijzen C.J."/>
            <person name="Klingler M."/>
            <person name="Lorenzen M."/>
            <person name="Richards S."/>
            <person name="Roth S."/>
            <person name="Schroder R."/>
            <person name="Tautz D."/>
            <person name="Zdobnov E.M."/>
            <person name="Muzny D."/>
            <person name="Gibbs R.A."/>
            <person name="Weinstock G.M."/>
            <person name="Attaway T."/>
            <person name="Bell S."/>
            <person name="Buhay C.J."/>
            <person name="Chandrabose M.N."/>
            <person name="Chavez D."/>
            <person name="Clerk-Blankenburg K.P."/>
            <person name="Cree A."/>
            <person name="Dao M."/>
            <person name="Davis C."/>
            <person name="Chacko J."/>
            <person name="Dinh H."/>
            <person name="Dugan-Rocha S."/>
            <person name="Fowler G."/>
            <person name="Garner T.T."/>
            <person name="Garnes J."/>
            <person name="Gnirke A."/>
            <person name="Hawes A."/>
            <person name="Hernandez J."/>
            <person name="Hines S."/>
            <person name="Holder M."/>
            <person name="Hume J."/>
            <person name="Jhangiani S.N."/>
            <person name="Joshi V."/>
            <person name="Khan Z.M."/>
            <person name="Jackson L."/>
            <person name="Kovar C."/>
            <person name="Kowis A."/>
            <person name="Lee S."/>
            <person name="Lewis L.R."/>
            <person name="Margolis J."/>
            <person name="Morgan M."/>
            <person name="Nazareth L.V."/>
            <person name="Nguyen N."/>
            <person name="Okwuonu G."/>
            <person name="Parker D."/>
            <person name="Richards S."/>
            <person name="Ruiz S.J."/>
            <person name="Santibanez J."/>
            <person name="Savard J."/>
            <person name="Scherer S.E."/>
            <person name="Schneider B."/>
            <person name="Sodergren E."/>
            <person name="Tautz D."/>
            <person name="Vattahil S."/>
            <person name="Villasana D."/>
            <person name="White C.S."/>
            <person name="Wright R."/>
            <person name="Park Y."/>
            <person name="Beeman R.W."/>
            <person name="Lord J."/>
            <person name="Oppert B."/>
            <person name="Lorenzen M."/>
            <person name="Brown S."/>
            <person name="Wang L."/>
            <person name="Savard J."/>
            <person name="Tautz D."/>
            <person name="Richards S."/>
            <person name="Weinstock G."/>
            <person name="Gibbs R.A."/>
            <person name="Liu Y."/>
            <person name="Worley K."/>
            <person name="Weinstock G."/>
            <person name="Elsik C.G."/>
            <person name="Reese J.T."/>
            <person name="Elhaik E."/>
            <person name="Landan G."/>
            <person name="Graur D."/>
            <person name="Arensburger P."/>
            <person name="Atkinson P."/>
            <person name="Beeman R.W."/>
            <person name="Beidler J."/>
            <person name="Brown S.J."/>
            <person name="Demuth J.P."/>
            <person name="Drury D.W."/>
            <person name="Du Y.Z."/>
            <person name="Fujiwara H."/>
            <person name="Lorenzen M."/>
            <person name="Maselli V."/>
            <person name="Osanai M."/>
            <person name="Park Y."/>
            <person name="Robertson H.M."/>
            <person name="Tu Z."/>
            <person name="Wang J.J."/>
            <person name="Wang S."/>
            <person name="Richards S."/>
            <person name="Song H."/>
            <person name="Zhang L."/>
            <person name="Sodergren E."/>
            <person name="Werner D."/>
            <person name="Stanke M."/>
            <person name="Morgenstern B."/>
            <person name="Solovyev V."/>
            <person name="Kosarev P."/>
            <person name="Brown G."/>
            <person name="Chen H.C."/>
            <person name="Ermolaeva O."/>
            <person name="Hlavina W."/>
            <person name="Kapustin Y."/>
            <person name="Kiryutin B."/>
            <person name="Kitts P."/>
            <person name="Maglott D."/>
            <person name="Pruitt K."/>
            <person name="Sapojnikov V."/>
            <person name="Souvorov A."/>
            <person name="Mackey A.J."/>
            <person name="Waterhouse R.M."/>
            <person name="Wyder S."/>
            <person name="Zdobnov E.M."/>
            <person name="Zdobnov E.M."/>
            <person name="Wyder S."/>
            <person name="Kriventseva E.V."/>
            <person name="Kadowaki T."/>
            <person name="Bork P."/>
            <person name="Aranda M."/>
            <person name="Bao R."/>
            <person name="Beermann A."/>
            <person name="Berns N."/>
            <person name="Bolognesi R."/>
            <person name="Bonneton F."/>
            <person name="Bopp D."/>
            <person name="Brown S.J."/>
            <person name="Bucher G."/>
            <person name="Butts T."/>
            <person name="Chaumot A."/>
            <person name="Denell R.E."/>
            <person name="Ferrier D.E."/>
            <person name="Friedrich M."/>
            <person name="Gordon C.M."/>
            <person name="Jindra M."/>
            <person name="Klingler M."/>
            <person name="Lan Q."/>
            <person name="Lattorff H.M."/>
            <person name="Laudet V."/>
            <person name="von Levetsow C."/>
            <person name="Liu Z."/>
            <person name="Lutz R."/>
            <person name="Lynch J.A."/>
            <person name="da Fonseca R.N."/>
            <person name="Posnien N."/>
            <person name="Reuter R."/>
            <person name="Roth S."/>
            <person name="Savard J."/>
            <person name="Schinko J.B."/>
            <person name="Schmitt C."/>
            <person name="Schoppmeier M."/>
            <person name="Schroder R."/>
            <person name="Shippy T.D."/>
            <person name="Simonnet F."/>
            <person name="Marques-Souza H."/>
            <person name="Tautz D."/>
            <person name="Tomoyasu Y."/>
            <person name="Trauner J."/>
            <person name="Van der Zee M."/>
            <person name="Vervoort M."/>
            <person name="Wittkopp N."/>
            <person name="Wimmer E.A."/>
            <person name="Yang X."/>
            <person name="Jones A.K."/>
            <person name="Sattelle D.B."/>
            <person name="Ebert P.R."/>
            <person name="Nelson D."/>
            <person name="Scott J.G."/>
            <person name="Beeman R.W."/>
            <person name="Muthukrishnan S."/>
            <person name="Kramer K.J."/>
            <person name="Arakane Y."/>
            <person name="Beeman R.W."/>
            <person name="Zhu Q."/>
            <person name="Hogenkamp D."/>
            <person name="Dixit R."/>
            <person name="Oppert B."/>
            <person name="Jiang H."/>
            <person name="Zou Z."/>
            <person name="Marshall J."/>
            <person name="Elpidina E."/>
            <person name="Vinokurov K."/>
            <person name="Oppert C."/>
            <person name="Zou Z."/>
            <person name="Evans J."/>
            <person name="Lu Z."/>
            <person name="Zhao P."/>
            <person name="Sumathipala N."/>
            <person name="Altincicek B."/>
            <person name="Vilcinskas A."/>
            <person name="Williams M."/>
            <person name="Hultmark D."/>
            <person name="Hetru C."/>
            <person name="Jiang H."/>
            <person name="Grimmelikhuijzen C.J."/>
            <person name="Hauser F."/>
            <person name="Cazzamali G."/>
            <person name="Williamson M."/>
            <person name="Park Y."/>
            <person name="Li B."/>
            <person name="Tanaka Y."/>
            <person name="Predel R."/>
            <person name="Neupert S."/>
            <person name="Schachtner J."/>
            <person name="Verleyen P."/>
            <person name="Raible F."/>
            <person name="Bork P."/>
            <person name="Friedrich M."/>
            <person name="Walden K.K."/>
            <person name="Robertson H.M."/>
            <person name="Angeli S."/>
            <person name="Foret S."/>
            <person name="Bucher G."/>
            <person name="Schuetz S."/>
            <person name="Maleszka R."/>
            <person name="Wimmer E.A."/>
            <person name="Beeman R.W."/>
            <person name="Lorenzen M."/>
            <person name="Tomoyasu Y."/>
            <person name="Miller S.C."/>
            <person name="Grossmann D."/>
            <person name="Bucher G."/>
        </authorList>
    </citation>
    <scope>NUCLEOTIDE SEQUENCE [LARGE SCALE GENOMIC DNA]</scope>
    <source>
        <strain evidence="10 11">Georgia GA2</strain>
    </source>
</reference>
<dbReference type="GO" id="GO:0008270">
    <property type="term" value="F:zinc ion binding"/>
    <property type="evidence" value="ECO:0007669"/>
    <property type="project" value="UniProtKB-KW"/>
</dbReference>
<dbReference type="PANTHER" id="PTHR16515:SF49">
    <property type="entry name" value="GASTRULA ZINC FINGER PROTEIN XLCGF49.1-LIKE-RELATED"/>
    <property type="match status" value="1"/>
</dbReference>
<dbReference type="PANTHER" id="PTHR16515">
    <property type="entry name" value="PR DOMAIN ZINC FINGER PROTEIN"/>
    <property type="match status" value="1"/>
</dbReference>
<dbReference type="EMBL" id="KQ971689">
    <property type="protein sequence ID" value="KYB24765.1"/>
    <property type="molecule type" value="Genomic_DNA"/>
</dbReference>
<gene>
    <name evidence="10" type="primary">AUGUSTUS-3.0.2_30971</name>
    <name evidence="10" type="ORF">TcasGA2_TC030971</name>
</gene>
<dbReference type="FunFam" id="3.30.160.60:FF:000702">
    <property type="entry name" value="Transcription factor E4F1 isoform 1"/>
    <property type="match status" value="1"/>
</dbReference>
<evidence type="ECO:0000256" key="5">
    <source>
        <dbReference type="ARBA" id="ARBA00022833"/>
    </source>
</evidence>
<dbReference type="AlphaFoldDB" id="A0A139WA25"/>
<keyword evidence="7" id="KW-0539">Nucleus</keyword>
<accession>A0A139WA25</accession>
<dbReference type="InterPro" id="IPR036236">
    <property type="entry name" value="Znf_C2H2_sf"/>
</dbReference>
<organism evidence="10 11">
    <name type="scientific">Tribolium castaneum</name>
    <name type="common">Red flour beetle</name>
    <dbReference type="NCBI Taxonomy" id="7070"/>
    <lineage>
        <taxon>Eukaryota</taxon>
        <taxon>Metazoa</taxon>
        <taxon>Ecdysozoa</taxon>
        <taxon>Arthropoda</taxon>
        <taxon>Hexapoda</taxon>
        <taxon>Insecta</taxon>
        <taxon>Pterygota</taxon>
        <taxon>Neoptera</taxon>
        <taxon>Endopterygota</taxon>
        <taxon>Coleoptera</taxon>
        <taxon>Polyphaga</taxon>
        <taxon>Cucujiformia</taxon>
        <taxon>Tenebrionidae</taxon>
        <taxon>Tenebrionidae incertae sedis</taxon>
        <taxon>Tribolium</taxon>
    </lineage>
</organism>
<feature type="domain" description="C2H2-type" evidence="9">
    <location>
        <begin position="41"/>
        <end position="68"/>
    </location>
</feature>
<feature type="domain" description="C2H2-type" evidence="9">
    <location>
        <begin position="13"/>
        <end position="40"/>
    </location>
</feature>
<evidence type="ECO:0000256" key="6">
    <source>
        <dbReference type="ARBA" id="ARBA00023125"/>
    </source>
</evidence>
<proteinExistence type="predicted"/>
<dbReference type="SUPFAM" id="SSF57667">
    <property type="entry name" value="beta-beta-alpha zinc fingers"/>
    <property type="match status" value="2"/>
</dbReference>
<dbReference type="GO" id="GO:0005634">
    <property type="term" value="C:nucleus"/>
    <property type="evidence" value="ECO:0007669"/>
    <property type="project" value="UniProtKB-SubCell"/>
</dbReference>
<feature type="domain" description="C2H2-type" evidence="9">
    <location>
        <begin position="69"/>
        <end position="96"/>
    </location>
</feature>
<dbReference type="Gene3D" id="3.30.160.60">
    <property type="entry name" value="Classic Zinc Finger"/>
    <property type="match status" value="4"/>
</dbReference>
<protein>
    <submittedName>
        <fullName evidence="10">Zinc finger protein 234-like Protein</fullName>
    </submittedName>
</protein>
<evidence type="ECO:0000256" key="4">
    <source>
        <dbReference type="ARBA" id="ARBA00022771"/>
    </source>
</evidence>
<dbReference type="Proteomes" id="UP000007266">
    <property type="component" value="Unassembled WGS sequence"/>
</dbReference>
<comment type="subcellular location">
    <subcellularLocation>
        <location evidence="1">Nucleus</location>
    </subcellularLocation>
</comment>
<keyword evidence="6" id="KW-0238">DNA-binding</keyword>
<keyword evidence="4 8" id="KW-0863">Zinc-finger</keyword>
<dbReference type="Pfam" id="PF00096">
    <property type="entry name" value="zf-C2H2"/>
    <property type="match status" value="1"/>
</dbReference>
<evidence type="ECO:0000256" key="1">
    <source>
        <dbReference type="ARBA" id="ARBA00004123"/>
    </source>
</evidence>
<keyword evidence="2" id="KW-0479">Metal-binding</keyword>
<keyword evidence="11" id="KW-1185">Reference proteome</keyword>
<evidence type="ECO:0000313" key="11">
    <source>
        <dbReference type="Proteomes" id="UP000007266"/>
    </source>
</evidence>
<dbReference type="InterPro" id="IPR050331">
    <property type="entry name" value="Zinc_finger"/>
</dbReference>
<evidence type="ECO:0000259" key="9">
    <source>
        <dbReference type="PROSITE" id="PS50157"/>
    </source>
</evidence>
<dbReference type="GO" id="GO:0003677">
    <property type="term" value="F:DNA binding"/>
    <property type="evidence" value="ECO:0007669"/>
    <property type="project" value="UniProtKB-KW"/>
</dbReference>
<dbReference type="SMART" id="SM00355">
    <property type="entry name" value="ZnF_C2H2"/>
    <property type="match status" value="4"/>
</dbReference>
<evidence type="ECO:0000256" key="8">
    <source>
        <dbReference type="PROSITE-ProRule" id="PRU00042"/>
    </source>
</evidence>
<name>A0A139WA25_TRICA</name>
<evidence type="ECO:0000256" key="3">
    <source>
        <dbReference type="ARBA" id="ARBA00022737"/>
    </source>
</evidence>
<sequence length="203" mass="23476">MMHNRVHTGEKQNVCKSCGRTFNSVPGLQHHMYFHTGEKPYECKMCDKAYVLAENLKYHMMVHTGEKPYSCPHCDKKSRSKFDMECHIRIHTGEKPFKCDTCSKAFRNPRYLKRGCLVFHTPGYNQVKMAILRQLLTKAMKPEILQAPEIGKTDFDNLCLACLSKDCLRNVFVITYEGAALISLLEDLLNFHVSNCHFRKVLL</sequence>
<evidence type="ECO:0000256" key="7">
    <source>
        <dbReference type="ARBA" id="ARBA00023242"/>
    </source>
</evidence>
<keyword evidence="3" id="KW-0677">Repeat</keyword>
<dbReference type="FunFam" id="3.30.160.60:FF:004556">
    <property type="match status" value="1"/>
</dbReference>
<keyword evidence="5" id="KW-0862">Zinc</keyword>
<dbReference type="FunFam" id="3.30.160.60:FF:001668">
    <property type="entry name" value="transcriptional repressor CTCF"/>
    <property type="match status" value="1"/>
</dbReference>
<reference evidence="10 11" key="2">
    <citation type="journal article" date="2010" name="Nucleic Acids Res.">
        <title>BeetleBase in 2010: revisions to provide comprehensive genomic information for Tribolium castaneum.</title>
        <authorList>
            <person name="Kim H.S."/>
            <person name="Murphy T."/>
            <person name="Xia J."/>
            <person name="Caragea D."/>
            <person name="Park Y."/>
            <person name="Beeman R.W."/>
            <person name="Lorenzen M.D."/>
            <person name="Butcher S."/>
            <person name="Manak J.R."/>
            <person name="Brown S.J."/>
        </authorList>
    </citation>
    <scope>NUCLEOTIDE SEQUENCE [LARGE SCALE GENOMIC DNA]</scope>
    <source>
        <strain evidence="10 11">Georgia GA2</strain>
    </source>
</reference>
<dbReference type="InterPro" id="IPR013087">
    <property type="entry name" value="Znf_C2H2_type"/>
</dbReference>
<evidence type="ECO:0000256" key="2">
    <source>
        <dbReference type="ARBA" id="ARBA00022723"/>
    </source>
</evidence>
<dbReference type="PROSITE" id="PS00028">
    <property type="entry name" value="ZINC_FINGER_C2H2_1"/>
    <property type="match status" value="2"/>
</dbReference>
<evidence type="ECO:0000313" key="10">
    <source>
        <dbReference type="EMBL" id="KYB24765.1"/>
    </source>
</evidence>
<dbReference type="PROSITE" id="PS50157">
    <property type="entry name" value="ZINC_FINGER_C2H2_2"/>
    <property type="match status" value="3"/>
</dbReference>